<proteinExistence type="predicted"/>
<evidence type="ECO:0000256" key="2">
    <source>
        <dbReference type="SAM" id="Phobius"/>
    </source>
</evidence>
<feature type="transmembrane region" description="Helical" evidence="2">
    <location>
        <begin position="260"/>
        <end position="279"/>
    </location>
</feature>
<dbReference type="Proteomes" id="UP000567179">
    <property type="component" value="Unassembled WGS sequence"/>
</dbReference>
<keyword evidence="2" id="KW-1133">Transmembrane helix</keyword>
<reference evidence="3 4" key="1">
    <citation type="journal article" date="2020" name="ISME J.">
        <title>Uncovering the hidden diversity of litter-decomposition mechanisms in mushroom-forming fungi.</title>
        <authorList>
            <person name="Floudas D."/>
            <person name="Bentzer J."/>
            <person name="Ahren D."/>
            <person name="Johansson T."/>
            <person name="Persson P."/>
            <person name="Tunlid A."/>
        </authorList>
    </citation>
    <scope>NUCLEOTIDE SEQUENCE [LARGE SCALE GENOMIC DNA]</scope>
    <source>
        <strain evidence="3 4">CBS 101986</strain>
    </source>
</reference>
<feature type="transmembrane region" description="Helical" evidence="2">
    <location>
        <begin position="27"/>
        <end position="48"/>
    </location>
</feature>
<evidence type="ECO:0000313" key="3">
    <source>
        <dbReference type="EMBL" id="KAF5328405.1"/>
    </source>
</evidence>
<dbReference type="EMBL" id="JAACJJ010000004">
    <property type="protein sequence ID" value="KAF5328405.1"/>
    <property type="molecule type" value="Genomic_DNA"/>
</dbReference>
<evidence type="ECO:0000313" key="4">
    <source>
        <dbReference type="Proteomes" id="UP000567179"/>
    </source>
</evidence>
<protein>
    <submittedName>
        <fullName evidence="3">Uncharacterized protein</fullName>
    </submittedName>
</protein>
<feature type="transmembrane region" description="Helical" evidence="2">
    <location>
        <begin position="69"/>
        <end position="91"/>
    </location>
</feature>
<comment type="caution">
    <text evidence="3">The sequence shown here is derived from an EMBL/GenBank/DDBJ whole genome shotgun (WGS) entry which is preliminary data.</text>
</comment>
<organism evidence="3 4">
    <name type="scientific">Psilocybe cf. subviscida</name>
    <dbReference type="NCBI Taxonomy" id="2480587"/>
    <lineage>
        <taxon>Eukaryota</taxon>
        <taxon>Fungi</taxon>
        <taxon>Dikarya</taxon>
        <taxon>Basidiomycota</taxon>
        <taxon>Agaricomycotina</taxon>
        <taxon>Agaricomycetes</taxon>
        <taxon>Agaricomycetidae</taxon>
        <taxon>Agaricales</taxon>
        <taxon>Agaricineae</taxon>
        <taxon>Strophariaceae</taxon>
        <taxon>Psilocybe</taxon>
    </lineage>
</organism>
<feature type="transmembrane region" description="Helical" evidence="2">
    <location>
        <begin position="145"/>
        <end position="169"/>
    </location>
</feature>
<feature type="region of interest" description="Disordered" evidence="1">
    <location>
        <begin position="312"/>
        <end position="333"/>
    </location>
</feature>
<evidence type="ECO:0000256" key="1">
    <source>
        <dbReference type="SAM" id="MobiDB-lite"/>
    </source>
</evidence>
<feature type="transmembrane region" description="Helical" evidence="2">
    <location>
        <begin position="189"/>
        <end position="208"/>
    </location>
</feature>
<feature type="transmembrane region" description="Helical" evidence="2">
    <location>
        <begin position="229"/>
        <end position="254"/>
    </location>
</feature>
<keyword evidence="2" id="KW-0812">Transmembrane</keyword>
<name>A0A8H5F967_9AGAR</name>
<accession>A0A8H5F967</accession>
<dbReference type="AlphaFoldDB" id="A0A8H5F967"/>
<dbReference type="OrthoDB" id="2751465at2759"/>
<keyword evidence="2" id="KW-0472">Membrane</keyword>
<feature type="transmembrane region" description="Helical" evidence="2">
    <location>
        <begin position="115"/>
        <end position="138"/>
    </location>
</feature>
<sequence length="356" mass="39821">MDGGGLLRLDTAYATGFVVETGLYSDLSSAIIGAGFFPQGIYTCLFIGALPGMTSARRLKDAHSAKSAWVFLTFSTLIPLHPPVLAAFRFYKSIFLNVDPNGAIPYLNSWNHWEYFPLIVQFCVQTWLGDVLVIYRCYFVWGRRLLFILFPVCLLLASIGTNLTIWYWIYHPSSISPTRAMRIFDCIYPLAFVQNFMTTSLIIVKIFLQHRTSREAGIVQLGSTLSLMRVVRIVVESAAIYTIELLVLIILYFRNDNAQYVVQAAINPSIGITFVLLAIRIQPSRPTSAPTGNGQGITSTLIPQWLQNAESDIESSDQSSEGQHNHFSDPTYPPLEGYFKTGNKYPSRGLMANVFA</sequence>
<keyword evidence="4" id="KW-1185">Reference proteome</keyword>
<gene>
    <name evidence="3" type="ORF">D9619_013301</name>
</gene>